<evidence type="ECO:0000313" key="3">
    <source>
        <dbReference type="EMBL" id="TCC89062.1"/>
    </source>
</evidence>
<dbReference type="Gene3D" id="2.60.120.1130">
    <property type="match status" value="1"/>
</dbReference>
<accession>A0A4R0MS79</accession>
<dbReference type="Gene3D" id="3.10.620.30">
    <property type="match status" value="1"/>
</dbReference>
<reference evidence="3 4" key="1">
    <citation type="submission" date="2019-02" db="EMBL/GenBank/DDBJ databases">
        <title>Pedobacter sp. RP-1-13 sp. nov., isolated from Arctic soil.</title>
        <authorList>
            <person name="Dahal R.H."/>
        </authorList>
    </citation>
    <scope>NUCLEOTIDE SEQUENCE [LARGE SCALE GENOMIC DNA]</scope>
    <source>
        <strain evidence="3 4">RP-1-13</strain>
    </source>
</reference>
<dbReference type="InterPro" id="IPR024618">
    <property type="entry name" value="DUF3857"/>
</dbReference>
<dbReference type="EMBL" id="SJSK01000004">
    <property type="protein sequence ID" value="TCC89062.1"/>
    <property type="molecule type" value="Genomic_DNA"/>
</dbReference>
<proteinExistence type="predicted"/>
<organism evidence="3 4">
    <name type="scientific">Pedobacter frigiditerrae</name>
    <dbReference type="NCBI Taxonomy" id="2530452"/>
    <lineage>
        <taxon>Bacteria</taxon>
        <taxon>Pseudomonadati</taxon>
        <taxon>Bacteroidota</taxon>
        <taxon>Sphingobacteriia</taxon>
        <taxon>Sphingobacteriales</taxon>
        <taxon>Sphingobacteriaceae</taxon>
        <taxon>Pedobacter</taxon>
    </lineage>
</organism>
<protein>
    <submittedName>
        <fullName evidence="3">DUF3857 domain-containing protein</fullName>
    </submittedName>
</protein>
<name>A0A4R0MS79_9SPHI</name>
<dbReference type="InterPro" id="IPR038765">
    <property type="entry name" value="Papain-like_cys_pep_sf"/>
</dbReference>
<dbReference type="AlphaFoldDB" id="A0A4R0MS79"/>
<dbReference type="Pfam" id="PF01841">
    <property type="entry name" value="Transglut_core"/>
    <property type="match status" value="1"/>
</dbReference>
<feature type="domain" description="DUF3857" evidence="2">
    <location>
        <begin position="91"/>
        <end position="242"/>
    </location>
</feature>
<keyword evidence="4" id="KW-1185">Reference proteome</keyword>
<evidence type="ECO:0000313" key="4">
    <source>
        <dbReference type="Proteomes" id="UP000292884"/>
    </source>
</evidence>
<dbReference type="SUPFAM" id="SSF54001">
    <property type="entry name" value="Cysteine proteinases"/>
    <property type="match status" value="1"/>
</dbReference>
<comment type="caution">
    <text evidence="3">The sequence shown here is derived from an EMBL/GenBank/DDBJ whole genome shotgun (WGS) entry which is preliminary data.</text>
</comment>
<dbReference type="Pfam" id="PF12969">
    <property type="entry name" value="DUF3857"/>
    <property type="match status" value="1"/>
</dbReference>
<evidence type="ECO:0000259" key="2">
    <source>
        <dbReference type="Pfam" id="PF12969"/>
    </source>
</evidence>
<dbReference type="OrthoDB" id="8595007at2"/>
<feature type="domain" description="Transglutaminase-like" evidence="1">
    <location>
        <begin position="311"/>
        <end position="382"/>
    </location>
</feature>
<gene>
    <name evidence="3" type="ORF">EZ428_15260</name>
</gene>
<dbReference type="Gene3D" id="2.60.40.3140">
    <property type="match status" value="1"/>
</dbReference>
<evidence type="ECO:0000259" key="1">
    <source>
        <dbReference type="Pfam" id="PF01841"/>
    </source>
</evidence>
<dbReference type="Proteomes" id="UP000292884">
    <property type="component" value="Unassembled WGS sequence"/>
</dbReference>
<dbReference type="InterPro" id="IPR002931">
    <property type="entry name" value="Transglutaminase-like"/>
</dbReference>
<sequence>MVLLKPMMKMASYFKQKITIREYLNLLRMDSYLPIRFIVLLLLSFSILSLKAQDMDELRKQYPGEKAVFVDKLVDYTFTLKEDKPYVESREKESIAFLTQSASNYMGSFSFYHSFFHELITYSAQTRTASNKIIKVSNFKTTSDKQSFVFYDDVKKMSFNYPSIEPGALGSLDVSWVNKDPHLLPKHYFKSYMPILNSELKLTVANGIFIKYKKMGIDTADILVTIDKGKRNTIYSFKYKNCTADRGYANAPGYAWYSPHVVFYIDSYKDSQGKMNSYLANADDLYNLNYSYIKGINSNVSSQVKRITDSLIIDLKSPEEKARKIYNWVQQNIKYVAFEDGMGGFIPREAELVCTRRFGDCKDMSSILTQMMKVAGIDAYYTWIGTRDLPYKFSTTPLPLVSNHMICTIKLNGNYIYLDGTDPTCVFGVPASHIQDKEAMIAINTKEYKIAIVPTVEKDENLLIDTTWVDMVPNGIKGRIKQDLKGYFASEAHAKLMYWGEKNLLENMKDEFARGTNKFSLDSFVIDRKPVANHVTWNGNFTLPGYATKVADEYYLNLNLFRFFENSKIEIMKRNVPVEYDFKYVKRYVTILNLPKDYKLTYMPKGQVYNAGAMSFKLTYEQKNNQIFFTQEYTNNELMLIQDQFEAWNKMLDNLFPTYKEILSFSKI</sequence>